<accession>A0A8S0PPM5</accession>
<name>A0A8S0PPM5_OLEEU</name>
<dbReference type="PANTHER" id="PTHR32094:SF5">
    <property type="entry name" value="FANCONI ANEMIA GROUP E PROTEIN"/>
    <property type="match status" value="1"/>
</dbReference>
<evidence type="ECO:0000313" key="1">
    <source>
        <dbReference type="EMBL" id="CAA2953301.1"/>
    </source>
</evidence>
<evidence type="ECO:0008006" key="3">
    <source>
        <dbReference type="Google" id="ProtNLM"/>
    </source>
</evidence>
<comment type="caution">
    <text evidence="1">The sequence shown here is derived from an EMBL/GenBank/DDBJ whole genome shotgun (WGS) entry which is preliminary data.</text>
</comment>
<keyword evidence="2" id="KW-1185">Reference proteome</keyword>
<evidence type="ECO:0000313" key="2">
    <source>
        <dbReference type="Proteomes" id="UP000594638"/>
    </source>
</evidence>
<dbReference type="GO" id="GO:0043240">
    <property type="term" value="C:Fanconi anaemia nuclear complex"/>
    <property type="evidence" value="ECO:0007669"/>
    <property type="project" value="InterPro"/>
</dbReference>
<reference evidence="1 2" key="1">
    <citation type="submission" date="2019-12" db="EMBL/GenBank/DDBJ databases">
        <authorList>
            <person name="Alioto T."/>
            <person name="Alioto T."/>
            <person name="Gomez Garrido J."/>
        </authorList>
    </citation>
    <scope>NUCLEOTIDE SEQUENCE [LARGE SCALE GENOMIC DNA]</scope>
</reference>
<dbReference type="Gramene" id="OE9A113474T1">
    <property type="protein sequence ID" value="OE9A113474C1"/>
    <property type="gene ID" value="OE9A113474"/>
</dbReference>
<dbReference type="PANTHER" id="PTHR32094">
    <property type="entry name" value="FANCONI ANEMIA GROUP E PROTEIN"/>
    <property type="match status" value="1"/>
</dbReference>
<dbReference type="GO" id="GO:0010705">
    <property type="term" value="P:meiotic DNA double-strand break processing involved in reciprocal meiotic recombination"/>
    <property type="evidence" value="ECO:0007669"/>
    <property type="project" value="EnsemblPlants"/>
</dbReference>
<dbReference type="GO" id="GO:0036297">
    <property type="term" value="P:interstrand cross-link repair"/>
    <property type="evidence" value="ECO:0007669"/>
    <property type="project" value="InterPro"/>
</dbReference>
<dbReference type="EMBL" id="CACTIH010000087">
    <property type="protein sequence ID" value="CAA2953301.1"/>
    <property type="molecule type" value="Genomic_DNA"/>
</dbReference>
<dbReference type="Gene3D" id="1.25.40.480">
    <property type="match status" value="1"/>
</dbReference>
<organism evidence="1 2">
    <name type="scientific">Olea europaea subsp. europaea</name>
    <dbReference type="NCBI Taxonomy" id="158383"/>
    <lineage>
        <taxon>Eukaryota</taxon>
        <taxon>Viridiplantae</taxon>
        <taxon>Streptophyta</taxon>
        <taxon>Embryophyta</taxon>
        <taxon>Tracheophyta</taxon>
        <taxon>Spermatophyta</taxon>
        <taxon>Magnoliopsida</taxon>
        <taxon>eudicotyledons</taxon>
        <taxon>Gunneridae</taxon>
        <taxon>Pentapetalae</taxon>
        <taxon>asterids</taxon>
        <taxon>lamiids</taxon>
        <taxon>Lamiales</taxon>
        <taxon>Oleaceae</taxon>
        <taxon>Oleeae</taxon>
        <taxon>Olea</taxon>
    </lineage>
</organism>
<gene>
    <name evidence="1" type="ORF">OLEA9_A113474</name>
</gene>
<sequence>MECWTPLMEIFMNSPCPETDASVWLQKSFNPSSNSATISTTSFLSLLAKPSVLIDPSSPPQEKRVMWIETLPSVVQARILSFLAYDNQRFCKKELCKLARKMLSEGKGVDFWVKKCAQQLLDLVSVSNYQWLSHLDLGSEDDNGEDEFLSVPDWLRDAAKDSESLLPWLPMSPDELSLKLPFVSCGEDEDDFLKEVEEYKQESVDEMMVEDHVSPRKIDDTMDPEVEYEAKALKSRLLDFDSTSKAVQLAKDIRGLCVESGKDSLAVMAMIEPWNAEDETAAVLVSHLMVENEGNELDWPSLVLCSIVLPKLLFLNQPASGVLVAATIDYCKAHQRASEYALLFPLILRNEGINNPICDVITRIVKECLHPAHVSAFCQKLLSKDINAWKFICLPCHECLISDEIVWTESLFNLLQSILNHNVYLTEDSIEQLVPRVYEFSHRYSKSLKFGNFILCLISKYAPLLKPHKVLLTEAVENTRTLVTKSILAKIV</sequence>
<proteinExistence type="predicted"/>
<protein>
    <recommendedName>
        <fullName evidence="3">Fanconi Anaemia group E protein C-terminal domain-containing protein</fullName>
    </recommendedName>
</protein>
<dbReference type="AlphaFoldDB" id="A0A8S0PPM5"/>
<dbReference type="Proteomes" id="UP000594638">
    <property type="component" value="Unassembled WGS sequence"/>
</dbReference>
<dbReference type="OrthoDB" id="2449818at2759"/>
<dbReference type="InterPro" id="IPR039685">
    <property type="entry name" value="FANCE"/>
</dbReference>